<organism evidence="8 9">
    <name type="scientific">Micromonospora robiginosa</name>
    <dbReference type="NCBI Taxonomy" id="2749844"/>
    <lineage>
        <taxon>Bacteria</taxon>
        <taxon>Bacillati</taxon>
        <taxon>Actinomycetota</taxon>
        <taxon>Actinomycetes</taxon>
        <taxon>Micromonosporales</taxon>
        <taxon>Micromonosporaceae</taxon>
        <taxon>Micromonospora</taxon>
    </lineage>
</organism>
<evidence type="ECO:0000256" key="5">
    <source>
        <dbReference type="RuleBase" id="RU003693"/>
    </source>
</evidence>
<proteinExistence type="inferred from homology"/>
<evidence type="ECO:0000313" key="9">
    <source>
        <dbReference type="Proteomes" id="UP000510844"/>
    </source>
</evidence>
<feature type="domain" description="Aminotransferase class I/classII large" evidence="7">
    <location>
        <begin position="14"/>
        <end position="331"/>
    </location>
</feature>
<accession>A0A7L6BEY7</accession>
<dbReference type="PANTHER" id="PTHR43643">
    <property type="entry name" value="HISTIDINOL-PHOSPHATE AMINOTRANSFERASE 2"/>
    <property type="match status" value="1"/>
</dbReference>
<dbReference type="GO" id="GO:0008483">
    <property type="term" value="F:transaminase activity"/>
    <property type="evidence" value="ECO:0007669"/>
    <property type="project" value="UniProtKB-KW"/>
</dbReference>
<evidence type="ECO:0000256" key="3">
    <source>
        <dbReference type="ARBA" id="ARBA00022679"/>
    </source>
</evidence>
<keyword evidence="3" id="KW-0808">Transferase</keyword>
<dbReference type="InterPro" id="IPR050106">
    <property type="entry name" value="HistidinolP_aminotransfase"/>
</dbReference>
<feature type="region of interest" description="Disordered" evidence="6">
    <location>
        <begin position="1"/>
        <end position="21"/>
    </location>
</feature>
<evidence type="ECO:0000256" key="4">
    <source>
        <dbReference type="ARBA" id="ARBA00022898"/>
    </source>
</evidence>
<dbReference type="InterPro" id="IPR004839">
    <property type="entry name" value="Aminotransferase_I/II_large"/>
</dbReference>
<dbReference type="AlphaFoldDB" id="A0A7L6BEY7"/>
<keyword evidence="4 5" id="KW-0663">Pyridoxal phosphate</keyword>
<dbReference type="RefSeq" id="WP_246411608.1">
    <property type="nucleotide sequence ID" value="NZ_CP059322.2"/>
</dbReference>
<name>A0A7L6BEY7_9ACTN</name>
<dbReference type="EMBL" id="CP059322">
    <property type="protein sequence ID" value="QLQ40506.2"/>
    <property type="molecule type" value="Genomic_DNA"/>
</dbReference>
<dbReference type="Proteomes" id="UP000510844">
    <property type="component" value="Chromosome"/>
</dbReference>
<keyword evidence="2 8" id="KW-0032">Aminotransferase</keyword>
<evidence type="ECO:0000256" key="1">
    <source>
        <dbReference type="ARBA" id="ARBA00001933"/>
    </source>
</evidence>
<comment type="similarity">
    <text evidence="5">Belongs to the class-II pyridoxal-phosphate-dependent aminotransferase family.</text>
</comment>
<dbReference type="Gene3D" id="3.40.640.10">
    <property type="entry name" value="Type I PLP-dependent aspartate aminotransferase-like (Major domain)"/>
    <property type="match status" value="1"/>
</dbReference>
<reference evidence="9" key="1">
    <citation type="submission" date="2020-07" db="EMBL/GenBank/DDBJ databases">
        <title>A new Micromonospora strain with potent antibiotic activity isolated from the microbiome of a mid-Atlantic deep-sea sponge.</title>
        <authorList>
            <person name="Back C.R."/>
            <person name="Stennett H.L."/>
            <person name="Williams S.E."/>
            <person name="Wang L."/>
            <person name="Ojeda Gomez J."/>
            <person name="Abdulle O.M."/>
            <person name="Duffy T."/>
            <person name="Hendry K.R."/>
            <person name="Powell D."/>
            <person name="Stach J.E."/>
            <person name="Essex-Lopresti A.E."/>
            <person name="Willis C.L."/>
            <person name="Curnow P."/>
            <person name="Race P.R."/>
        </authorList>
    </citation>
    <scope>NUCLEOTIDE SEQUENCE [LARGE SCALE GENOMIC DNA]</scope>
    <source>
        <strain evidence="9">28ISP2-46</strain>
    </source>
</reference>
<dbReference type="PANTHER" id="PTHR43643:SF3">
    <property type="entry name" value="HISTIDINOL-PHOSPHATE AMINOTRANSFERASE"/>
    <property type="match status" value="1"/>
</dbReference>
<gene>
    <name evidence="8" type="ORF">H1D33_24615</name>
</gene>
<evidence type="ECO:0000256" key="2">
    <source>
        <dbReference type="ARBA" id="ARBA00022576"/>
    </source>
</evidence>
<dbReference type="CDD" id="cd00609">
    <property type="entry name" value="AAT_like"/>
    <property type="match status" value="1"/>
</dbReference>
<reference evidence="8 9" key="2">
    <citation type="journal article" date="2021" name="Mar. Drugs">
        <title>A New Micromonospora Strain with Antibiotic Activity Isolated from the Microbiome of a Mid-Atlantic Deep-Sea Sponge.</title>
        <authorList>
            <person name="Back C.R."/>
            <person name="Stennett H.L."/>
            <person name="Williams S.E."/>
            <person name="Wang L."/>
            <person name="Ojeda Gomez J."/>
            <person name="Abdulle O.M."/>
            <person name="Duffy T."/>
            <person name="Neal C."/>
            <person name="Mantell J."/>
            <person name="Jepson M.A."/>
            <person name="Hendry K.R."/>
            <person name="Powell D."/>
            <person name="Stach J.E.M."/>
            <person name="Essex-Lopresti A.E."/>
            <person name="Willis C.L."/>
            <person name="Curnow P."/>
            <person name="Race P.R."/>
        </authorList>
    </citation>
    <scope>NUCLEOTIDE SEQUENCE [LARGE SCALE GENOMIC DNA]</scope>
    <source>
        <strain evidence="8 9">28ISP2-46</strain>
    </source>
</reference>
<dbReference type="Gene3D" id="3.90.1150.10">
    <property type="entry name" value="Aspartate Aminotransferase, domain 1"/>
    <property type="match status" value="1"/>
</dbReference>
<dbReference type="InterPro" id="IPR015424">
    <property type="entry name" value="PyrdxlP-dep_Trfase"/>
</dbReference>
<evidence type="ECO:0000256" key="6">
    <source>
        <dbReference type="SAM" id="MobiDB-lite"/>
    </source>
</evidence>
<dbReference type="PROSITE" id="PS00599">
    <property type="entry name" value="AA_TRANSFER_CLASS_2"/>
    <property type="match status" value="1"/>
</dbReference>
<dbReference type="InterPro" id="IPR001917">
    <property type="entry name" value="Aminotrans_II_pyridoxalP_BS"/>
</dbReference>
<evidence type="ECO:0000313" key="8">
    <source>
        <dbReference type="EMBL" id="QLQ40506.2"/>
    </source>
</evidence>
<dbReference type="KEGG" id="mfeu:H1D33_24615"/>
<dbReference type="Pfam" id="PF00155">
    <property type="entry name" value="Aminotran_1_2"/>
    <property type="match status" value="1"/>
</dbReference>
<sequence>MTPTSAVGTHPPADLSMNETPYPPLPGIRRIVADGAAALQRYPDRTSSALVSALTARLGVGPEGILVGPGSAGLCQHLVQSLGPRPEVVHAALSFEGYPLIIGNAGARAVPVPMDGYGHDLPAMADAVTERTRCVLLCNPNNPTGAALRRDEVRAFLDRIPADVPVIVDEAYREFVTDPDAPDGMELYRAYDNVCVLRTFSKAYGLAALRIGYAVVPPRLTRAAALTGAVFFPNALAQAAAVASLSPDVTPELTRRCTELVAARTRLIGALRGLGVTVAPSEANFVWLPLGEGAVSFADRARAAGILVMALPGAGVRITVGSDEANDRLLAFVRAALAEGL</sequence>
<dbReference type="InterPro" id="IPR015422">
    <property type="entry name" value="PyrdxlP-dep_Trfase_small"/>
</dbReference>
<dbReference type="SUPFAM" id="SSF53383">
    <property type="entry name" value="PLP-dependent transferases"/>
    <property type="match status" value="1"/>
</dbReference>
<protein>
    <submittedName>
        <fullName evidence="8">Aminotransferase class I/II-fold pyridoxal phosphate-dependent enzyme</fullName>
    </submittedName>
</protein>
<keyword evidence="9" id="KW-1185">Reference proteome</keyword>
<dbReference type="InterPro" id="IPR015421">
    <property type="entry name" value="PyrdxlP-dep_Trfase_major"/>
</dbReference>
<evidence type="ECO:0000259" key="7">
    <source>
        <dbReference type="Pfam" id="PF00155"/>
    </source>
</evidence>
<dbReference type="GO" id="GO:0030170">
    <property type="term" value="F:pyridoxal phosphate binding"/>
    <property type="evidence" value="ECO:0007669"/>
    <property type="project" value="InterPro"/>
</dbReference>
<comment type="cofactor">
    <cofactor evidence="1 5">
        <name>pyridoxal 5'-phosphate</name>
        <dbReference type="ChEBI" id="CHEBI:597326"/>
    </cofactor>
</comment>